<dbReference type="AlphaFoldDB" id="A0AB74EYT4"/>
<dbReference type="EMBL" id="FRBP01000001">
    <property type="protein sequence ID" value="SHK94674.1"/>
    <property type="molecule type" value="Genomic_DNA"/>
</dbReference>
<proteinExistence type="predicted"/>
<dbReference type="PANTHER" id="PTHR34504">
    <property type="entry name" value="ANTITOXIN HICB"/>
    <property type="match status" value="1"/>
</dbReference>
<feature type="domain" description="HicB-like antitoxin of toxin-antitoxin system" evidence="1">
    <location>
        <begin position="6"/>
        <end position="115"/>
    </location>
</feature>
<dbReference type="PANTHER" id="PTHR34504:SF2">
    <property type="entry name" value="UPF0150 PROTEIN SSL0259"/>
    <property type="match status" value="1"/>
</dbReference>
<reference evidence="2 3" key="1">
    <citation type="submission" date="2016-11" db="EMBL/GenBank/DDBJ databases">
        <authorList>
            <person name="Varghese N."/>
            <person name="Submissions S."/>
        </authorList>
    </citation>
    <scope>NUCLEOTIDE SEQUENCE [LARGE SCALE GENOMIC DNA]</scope>
    <source>
        <strain evidence="2 3">FD</strain>
    </source>
</reference>
<accession>A0AB74EYT4</accession>
<evidence type="ECO:0000313" key="3">
    <source>
        <dbReference type="Proteomes" id="UP000184012"/>
    </source>
</evidence>
<organism evidence="2 3">
    <name type="scientific">Eubacterium callanderi</name>
    <dbReference type="NCBI Taxonomy" id="53442"/>
    <lineage>
        <taxon>Bacteria</taxon>
        <taxon>Bacillati</taxon>
        <taxon>Bacillota</taxon>
        <taxon>Clostridia</taxon>
        <taxon>Eubacteriales</taxon>
        <taxon>Eubacteriaceae</taxon>
        <taxon>Eubacterium</taxon>
    </lineage>
</organism>
<protein>
    <submittedName>
        <fullName evidence="2">Predicted nuclease of the RNAse H fold, HicB family</fullName>
    </submittedName>
</protein>
<evidence type="ECO:0000313" key="2">
    <source>
        <dbReference type="EMBL" id="SHK94674.1"/>
    </source>
</evidence>
<dbReference type="SUPFAM" id="SSF143100">
    <property type="entry name" value="TTHA1013/TTHA0281-like"/>
    <property type="match status" value="1"/>
</dbReference>
<comment type="caution">
    <text evidence="2">The sequence shown here is derived from an EMBL/GenBank/DDBJ whole genome shotgun (WGS) entry which is preliminary data.</text>
</comment>
<dbReference type="Pfam" id="PF15919">
    <property type="entry name" value="HicB_lk_antitox"/>
    <property type="match status" value="1"/>
</dbReference>
<gene>
    <name evidence="2" type="ORF">SAMN04515649_101350</name>
</gene>
<evidence type="ECO:0000259" key="1">
    <source>
        <dbReference type="Pfam" id="PF15919"/>
    </source>
</evidence>
<name>A0AB74EYT4_9FIRM</name>
<sequence length="136" mass="15285">MRKLTYLAVLEPSDDGYGVFYPDLPGCISFGKDIAEAQQMAKEALELHIYGMEKDGDPVPVPSQKLDPEDTEDCIVTAITILPDLVKTEMDNRRVKTNVTIPAWLKEAAEAEHVNYSKLLEASLMDYLNVKRQISR</sequence>
<dbReference type="RefSeq" id="WP_073382086.1">
    <property type="nucleotide sequence ID" value="NZ_CP132135.1"/>
</dbReference>
<dbReference type="InterPro" id="IPR035069">
    <property type="entry name" value="TTHA1013/TTHA0281-like"/>
</dbReference>
<dbReference type="Proteomes" id="UP000184012">
    <property type="component" value="Unassembled WGS sequence"/>
</dbReference>
<dbReference type="Gene3D" id="3.30.160.250">
    <property type="match status" value="1"/>
</dbReference>
<dbReference type="InterPro" id="IPR051404">
    <property type="entry name" value="TA_system_antitoxin"/>
</dbReference>
<dbReference type="InterPro" id="IPR031807">
    <property type="entry name" value="HicB-like"/>
</dbReference>